<dbReference type="STRING" id="4081.A0A3Q7HP25"/>
<evidence type="ECO:0000313" key="2">
    <source>
        <dbReference type="EnsemblPlants" id="Solyc06g052100.2.1"/>
    </source>
</evidence>
<dbReference type="GO" id="GO:0003729">
    <property type="term" value="F:mRNA binding"/>
    <property type="evidence" value="ECO:0000318"/>
    <property type="project" value="GO_Central"/>
</dbReference>
<dbReference type="PANTHER" id="PTHR10501">
    <property type="entry name" value="U1 SMALL NUCLEAR RIBONUCLEOPROTEIN A/U2 SMALL NUCLEAR RIBONUCLEOPROTEIN B"/>
    <property type="match status" value="1"/>
</dbReference>
<evidence type="ECO:0000313" key="3">
    <source>
        <dbReference type="Proteomes" id="UP000004994"/>
    </source>
</evidence>
<dbReference type="SUPFAM" id="SSF54928">
    <property type="entry name" value="RNA-binding domain, RBD"/>
    <property type="match status" value="1"/>
</dbReference>
<keyword evidence="3" id="KW-1185">Reference proteome</keyword>
<sequence>MLPDLTPLFPEIPLNEYGIKSTLFPFLEAPSSPFYYDSDDEWEMMRLRSTASIEASYEHYLRTGVISFYFLLSLSYESILSVIMGIEDVGMVPEDILPSNASSTLYVVGLPEDCTTRESAILEVTKKLVYMQPGANTLILCFVDFLSPLHAAAAMDKFDLGKHDSGNLLLQFARNPGARSVRSGGGNR</sequence>
<evidence type="ECO:0008006" key="4">
    <source>
        <dbReference type="Google" id="ProtNLM"/>
    </source>
</evidence>
<name>A0A3Q7HP25_SOLLC</name>
<keyword evidence="1" id="KW-0694">RNA-binding</keyword>
<dbReference type="OMA" id="CTTRESA"/>
<accession>A0A3Q7HP25</accession>
<dbReference type="InterPro" id="IPR035979">
    <property type="entry name" value="RBD_domain_sf"/>
</dbReference>
<dbReference type="AlphaFoldDB" id="A0A3Q7HP25"/>
<protein>
    <recommendedName>
        <fullName evidence="4">RRM domain-containing protein</fullName>
    </recommendedName>
</protein>
<reference evidence="2" key="2">
    <citation type="submission" date="2019-01" db="UniProtKB">
        <authorList>
            <consortium name="EnsemblPlants"/>
        </authorList>
    </citation>
    <scope>IDENTIFICATION</scope>
    <source>
        <strain evidence="2">cv. Heinz 1706</strain>
    </source>
</reference>
<organism evidence="2">
    <name type="scientific">Solanum lycopersicum</name>
    <name type="common">Tomato</name>
    <name type="synonym">Lycopersicon esculentum</name>
    <dbReference type="NCBI Taxonomy" id="4081"/>
    <lineage>
        <taxon>Eukaryota</taxon>
        <taxon>Viridiplantae</taxon>
        <taxon>Streptophyta</taxon>
        <taxon>Embryophyta</taxon>
        <taxon>Tracheophyta</taxon>
        <taxon>Spermatophyta</taxon>
        <taxon>Magnoliopsida</taxon>
        <taxon>eudicotyledons</taxon>
        <taxon>Gunneridae</taxon>
        <taxon>Pentapetalae</taxon>
        <taxon>asterids</taxon>
        <taxon>lamiids</taxon>
        <taxon>Solanales</taxon>
        <taxon>Solanaceae</taxon>
        <taxon>Solanoideae</taxon>
        <taxon>Solaneae</taxon>
        <taxon>Solanum</taxon>
        <taxon>Solanum subgen. Lycopersicon</taxon>
    </lineage>
</organism>
<evidence type="ECO:0000256" key="1">
    <source>
        <dbReference type="ARBA" id="ARBA00022884"/>
    </source>
</evidence>
<dbReference type="EnsemblPlants" id="Solyc06g052100.2.1">
    <property type="protein sequence ID" value="Solyc06g052100.2.1"/>
    <property type="gene ID" value="Solyc06g052100.2"/>
</dbReference>
<dbReference type="Proteomes" id="UP000004994">
    <property type="component" value="Chromosome 6"/>
</dbReference>
<proteinExistence type="predicted"/>
<dbReference type="Gramene" id="Solyc06g052100.2.1">
    <property type="protein sequence ID" value="Solyc06g052100.2.1"/>
    <property type="gene ID" value="Solyc06g052100.2"/>
</dbReference>
<dbReference type="InParanoid" id="A0A3Q7HP25"/>
<reference evidence="2" key="1">
    <citation type="journal article" date="2012" name="Nature">
        <title>The tomato genome sequence provides insights into fleshy fruit evolution.</title>
        <authorList>
            <consortium name="Tomato Genome Consortium"/>
        </authorList>
    </citation>
    <scope>NUCLEOTIDE SEQUENCE [LARGE SCALE GENOMIC DNA]</scope>
    <source>
        <strain evidence="2">cv. Heinz 1706</strain>
    </source>
</reference>